<accession>F4LKL4</accession>
<dbReference type="STRING" id="906968.Trebr_2155"/>
<evidence type="ECO:0000256" key="4">
    <source>
        <dbReference type="ARBA" id="ARBA00023157"/>
    </source>
</evidence>
<sequence>MAQILTQANFQKEVFESDKPVLVDFFATWCGPCKMMAPIVDELAKELDGEAKVFKVDIDQEEALATKFGIMSIPTFMVVKNGKITAQEPGGRSKEDLKAMLAL</sequence>
<comment type="similarity">
    <text evidence="1 7">Belongs to the thioredoxin family.</text>
</comment>
<protein>
    <recommendedName>
        <fullName evidence="6 7">Thioredoxin</fullName>
    </recommendedName>
</protein>
<evidence type="ECO:0000256" key="5">
    <source>
        <dbReference type="ARBA" id="ARBA00023284"/>
    </source>
</evidence>
<feature type="domain" description="Thioredoxin" evidence="10">
    <location>
        <begin position="1"/>
        <end position="103"/>
    </location>
</feature>
<evidence type="ECO:0000256" key="1">
    <source>
        <dbReference type="ARBA" id="ARBA00008987"/>
    </source>
</evidence>
<feature type="site" description="Deprotonates C-terminal active site Cys" evidence="8">
    <location>
        <position position="24"/>
    </location>
</feature>
<dbReference type="InterPro" id="IPR017937">
    <property type="entry name" value="Thioredoxin_CS"/>
</dbReference>
<dbReference type="EMBL" id="CP002696">
    <property type="protein sequence ID" value="AEE17570.1"/>
    <property type="molecule type" value="Genomic_DNA"/>
</dbReference>
<reference evidence="12" key="1">
    <citation type="submission" date="2011-04" db="EMBL/GenBank/DDBJ databases">
        <title>The complete genome of Treponema brennaborense DSM 12168.</title>
        <authorList>
            <person name="Lucas S."/>
            <person name="Han J."/>
            <person name="Lapidus A."/>
            <person name="Bruce D."/>
            <person name="Goodwin L."/>
            <person name="Pitluck S."/>
            <person name="Peters L."/>
            <person name="Kyrpides N."/>
            <person name="Mavromatis K."/>
            <person name="Ivanova N."/>
            <person name="Mikhailova N."/>
            <person name="Pagani I."/>
            <person name="Teshima H."/>
            <person name="Detter J.C."/>
            <person name="Tapia R."/>
            <person name="Han C."/>
            <person name="Land M."/>
            <person name="Hauser L."/>
            <person name="Markowitz V."/>
            <person name="Cheng J.-F."/>
            <person name="Hugenholtz P."/>
            <person name="Woyke T."/>
            <person name="Wu D."/>
            <person name="Gronow S."/>
            <person name="Wellnitz S."/>
            <person name="Brambilla E."/>
            <person name="Klenk H.-P."/>
            <person name="Eisen J.A."/>
        </authorList>
    </citation>
    <scope>NUCLEOTIDE SEQUENCE [LARGE SCALE GENOMIC DNA]</scope>
    <source>
        <strain evidence="12">DSM 12168 / CIP 105900 / DD5/3</strain>
    </source>
</reference>
<dbReference type="FunFam" id="3.40.30.10:FF:000001">
    <property type="entry name" value="Thioredoxin"/>
    <property type="match status" value="1"/>
</dbReference>
<feature type="active site" description="Nucleophile" evidence="8">
    <location>
        <position position="30"/>
    </location>
</feature>
<evidence type="ECO:0000256" key="6">
    <source>
        <dbReference type="NCBIfam" id="TIGR01068"/>
    </source>
</evidence>
<feature type="disulfide bond" description="Redox-active" evidence="9">
    <location>
        <begin position="30"/>
        <end position="33"/>
    </location>
</feature>
<evidence type="ECO:0000256" key="9">
    <source>
        <dbReference type="PIRSR" id="PIRSR000077-4"/>
    </source>
</evidence>
<keyword evidence="5 9" id="KW-0676">Redox-active center</keyword>
<evidence type="ECO:0000256" key="7">
    <source>
        <dbReference type="PIRNR" id="PIRNR000077"/>
    </source>
</evidence>
<dbReference type="PRINTS" id="PR00421">
    <property type="entry name" value="THIOREDOXIN"/>
</dbReference>
<dbReference type="KEGG" id="tbe:Trebr_2155"/>
<dbReference type="AlphaFoldDB" id="F4LKL4"/>
<dbReference type="PROSITE" id="PS51352">
    <property type="entry name" value="THIOREDOXIN_2"/>
    <property type="match status" value="1"/>
</dbReference>
<keyword evidence="4 9" id="KW-1015">Disulfide bond</keyword>
<dbReference type="eggNOG" id="COG3118">
    <property type="taxonomic scope" value="Bacteria"/>
</dbReference>
<evidence type="ECO:0000313" key="11">
    <source>
        <dbReference type="EMBL" id="AEE17570.1"/>
    </source>
</evidence>
<dbReference type="PANTHER" id="PTHR45663">
    <property type="entry name" value="GEO12009P1"/>
    <property type="match status" value="1"/>
</dbReference>
<dbReference type="NCBIfam" id="TIGR01068">
    <property type="entry name" value="thioredoxin"/>
    <property type="match status" value="1"/>
</dbReference>
<feature type="active site" description="Nucleophile" evidence="8">
    <location>
        <position position="33"/>
    </location>
</feature>
<evidence type="ECO:0000313" key="12">
    <source>
        <dbReference type="Proteomes" id="UP000006546"/>
    </source>
</evidence>
<dbReference type="PANTHER" id="PTHR45663:SF11">
    <property type="entry name" value="GEO12009P1"/>
    <property type="match status" value="1"/>
</dbReference>
<evidence type="ECO:0000256" key="3">
    <source>
        <dbReference type="ARBA" id="ARBA00022982"/>
    </source>
</evidence>
<dbReference type="Gene3D" id="3.40.30.10">
    <property type="entry name" value="Glutaredoxin"/>
    <property type="match status" value="1"/>
</dbReference>
<dbReference type="GO" id="GO:0005829">
    <property type="term" value="C:cytosol"/>
    <property type="evidence" value="ECO:0007669"/>
    <property type="project" value="TreeGrafter"/>
</dbReference>
<dbReference type="Proteomes" id="UP000006546">
    <property type="component" value="Chromosome"/>
</dbReference>
<evidence type="ECO:0000259" key="10">
    <source>
        <dbReference type="PROSITE" id="PS51352"/>
    </source>
</evidence>
<dbReference type="InterPro" id="IPR013766">
    <property type="entry name" value="Thioredoxin_domain"/>
</dbReference>
<gene>
    <name evidence="11" type="ordered locus">Trebr_2155</name>
</gene>
<feature type="site" description="Contributes to redox potential value" evidence="8">
    <location>
        <position position="31"/>
    </location>
</feature>
<keyword evidence="12" id="KW-1185">Reference proteome</keyword>
<dbReference type="PIRSF" id="PIRSF000077">
    <property type="entry name" value="Thioredoxin"/>
    <property type="match status" value="1"/>
</dbReference>
<dbReference type="SUPFAM" id="SSF52833">
    <property type="entry name" value="Thioredoxin-like"/>
    <property type="match status" value="1"/>
</dbReference>
<dbReference type="OrthoDB" id="9790390at2"/>
<dbReference type="InterPro" id="IPR005746">
    <property type="entry name" value="Thioredoxin"/>
</dbReference>
<dbReference type="HOGENOM" id="CLU_090389_10_3_12"/>
<dbReference type="GO" id="GO:0015035">
    <property type="term" value="F:protein-disulfide reductase activity"/>
    <property type="evidence" value="ECO:0007669"/>
    <property type="project" value="UniProtKB-UniRule"/>
</dbReference>
<evidence type="ECO:0000256" key="8">
    <source>
        <dbReference type="PIRSR" id="PIRSR000077-1"/>
    </source>
</evidence>
<keyword evidence="3" id="KW-0249">Electron transport</keyword>
<dbReference type="RefSeq" id="WP_013759272.1">
    <property type="nucleotide sequence ID" value="NC_015500.1"/>
</dbReference>
<dbReference type="CDD" id="cd02947">
    <property type="entry name" value="TRX_family"/>
    <property type="match status" value="1"/>
</dbReference>
<keyword evidence="2" id="KW-0813">Transport</keyword>
<feature type="site" description="Contributes to redox potential value" evidence="8">
    <location>
        <position position="32"/>
    </location>
</feature>
<name>F4LKL4_TREBD</name>
<dbReference type="PROSITE" id="PS00194">
    <property type="entry name" value="THIOREDOXIN_1"/>
    <property type="match status" value="1"/>
</dbReference>
<dbReference type="GO" id="GO:0045454">
    <property type="term" value="P:cell redox homeostasis"/>
    <property type="evidence" value="ECO:0007669"/>
    <property type="project" value="TreeGrafter"/>
</dbReference>
<organism evidence="11 12">
    <name type="scientific">Treponema brennaborense (strain DSM 12168 / CIP 105900 / DD5/3)</name>
    <dbReference type="NCBI Taxonomy" id="906968"/>
    <lineage>
        <taxon>Bacteria</taxon>
        <taxon>Pseudomonadati</taxon>
        <taxon>Spirochaetota</taxon>
        <taxon>Spirochaetia</taxon>
        <taxon>Spirochaetales</taxon>
        <taxon>Treponemataceae</taxon>
        <taxon>Treponema</taxon>
    </lineage>
</organism>
<dbReference type="InterPro" id="IPR036249">
    <property type="entry name" value="Thioredoxin-like_sf"/>
</dbReference>
<evidence type="ECO:0000256" key="2">
    <source>
        <dbReference type="ARBA" id="ARBA00022448"/>
    </source>
</evidence>
<proteinExistence type="inferred from homology"/>
<dbReference type="Pfam" id="PF00085">
    <property type="entry name" value="Thioredoxin"/>
    <property type="match status" value="1"/>
</dbReference>